<evidence type="ECO:0000256" key="1">
    <source>
        <dbReference type="ARBA" id="ARBA00004685"/>
    </source>
</evidence>
<dbReference type="EMBL" id="JANIEX010000041">
    <property type="protein sequence ID" value="KAJ3575325.1"/>
    <property type="molecule type" value="Genomic_DNA"/>
</dbReference>
<dbReference type="GO" id="GO:0043386">
    <property type="term" value="P:mycotoxin biosynthetic process"/>
    <property type="evidence" value="ECO:0007669"/>
    <property type="project" value="InterPro"/>
</dbReference>
<dbReference type="PANTHER" id="PTHR33365:SF4">
    <property type="entry name" value="CYCLOCHLOROTINE BIOSYNTHESIS PROTEIN O"/>
    <property type="match status" value="1"/>
</dbReference>
<gene>
    <name evidence="3" type="ORF">NP233_g1190</name>
</gene>
<dbReference type="Proteomes" id="UP001213000">
    <property type="component" value="Unassembled WGS sequence"/>
</dbReference>
<reference evidence="3" key="1">
    <citation type="submission" date="2022-07" db="EMBL/GenBank/DDBJ databases">
        <title>Genome Sequence of Leucocoprinus birnbaumii.</title>
        <authorList>
            <person name="Buettner E."/>
        </authorList>
    </citation>
    <scope>NUCLEOTIDE SEQUENCE</scope>
    <source>
        <strain evidence="3">VT141</strain>
    </source>
</reference>
<accession>A0AAD5W102</accession>
<comment type="similarity">
    <text evidence="2">Belongs to the ustYa family.</text>
</comment>
<sequence>MPISRGLSFLAISLAALTIFILLHNGRWVALGNDSLAIHSVSDWYRHLYSTDAVKMDLFDTTYYRLDNEGAKHWDHILPSATQSHLVEFSRENLMEEPAKFTVTMFHQLKCLQIYHQAFLQDTPAHSPVLRHCMNYLRQQILCNVDTRLESVRTNQAQSTRVYSTVCRDWTRVYDAVALTSPTKIK</sequence>
<dbReference type="InterPro" id="IPR021765">
    <property type="entry name" value="UstYa-like"/>
</dbReference>
<proteinExistence type="inferred from homology"/>
<protein>
    <submittedName>
        <fullName evidence="3">Uncharacterized protein</fullName>
    </submittedName>
</protein>
<name>A0AAD5W102_9AGAR</name>
<dbReference type="PANTHER" id="PTHR33365">
    <property type="entry name" value="YALI0B05434P"/>
    <property type="match status" value="1"/>
</dbReference>
<comment type="caution">
    <text evidence="3">The sequence shown here is derived from an EMBL/GenBank/DDBJ whole genome shotgun (WGS) entry which is preliminary data.</text>
</comment>
<organism evidence="3 4">
    <name type="scientific">Leucocoprinus birnbaumii</name>
    <dbReference type="NCBI Taxonomy" id="56174"/>
    <lineage>
        <taxon>Eukaryota</taxon>
        <taxon>Fungi</taxon>
        <taxon>Dikarya</taxon>
        <taxon>Basidiomycota</taxon>
        <taxon>Agaricomycotina</taxon>
        <taxon>Agaricomycetes</taxon>
        <taxon>Agaricomycetidae</taxon>
        <taxon>Agaricales</taxon>
        <taxon>Agaricineae</taxon>
        <taxon>Agaricaceae</taxon>
        <taxon>Leucocoprinus</taxon>
    </lineage>
</organism>
<evidence type="ECO:0000313" key="3">
    <source>
        <dbReference type="EMBL" id="KAJ3575325.1"/>
    </source>
</evidence>
<keyword evidence="4" id="KW-1185">Reference proteome</keyword>
<dbReference type="AlphaFoldDB" id="A0AAD5W102"/>
<evidence type="ECO:0000313" key="4">
    <source>
        <dbReference type="Proteomes" id="UP001213000"/>
    </source>
</evidence>
<evidence type="ECO:0000256" key="2">
    <source>
        <dbReference type="ARBA" id="ARBA00035112"/>
    </source>
</evidence>
<comment type="pathway">
    <text evidence="1">Mycotoxin biosynthesis.</text>
</comment>
<dbReference type="Pfam" id="PF11807">
    <property type="entry name" value="UstYa"/>
    <property type="match status" value="1"/>
</dbReference>